<sequence>MTSFVATYESASGQTRTITIKAADLTTAKKLLRRRGIRATDLKAALSNKGQESSKKIDRQKNTKSSNLGLFSIDLSAAFEKSPGVKDKAVFASKLATLVDAGVPIVRSLDLMASQQHLPMFKRALMKVSLDVNEGSAMGTAMSKWPKVFDQLSIAMVEAGEAGGVLDESLKRLAKLLEDNARLKNQIKGALGYPITVLVIAILVFLGMTIFLIPTFAEIFEDLGAELPLFTQFMVDLSKLLRSSFSLLLTGVLLACAWIFNRYYSTHQGRRQIDRLKLRIPLFGTLIIKTATAQFCRIFSSLIKAGVPILMSLEIASETAGNAIISDAILESRTLVQEGVLLSAALIRQKVLPDMALNMLAIGEETGEMDQMLSKVADFYEDEVSSSVKTLTSMLEPAMIVVVGVIVGSILLAMYLPMFTVFDQIQ</sequence>
<keyword evidence="5" id="KW-0997">Cell inner membrane</keyword>
<dbReference type="OrthoDB" id="9805682at2"/>
<proteinExistence type="inferred from homology"/>
<evidence type="ECO:0000256" key="2">
    <source>
        <dbReference type="ARBA" id="ARBA00005745"/>
    </source>
</evidence>
<keyword evidence="13" id="KW-1185">Reference proteome</keyword>
<evidence type="ECO:0000256" key="1">
    <source>
        <dbReference type="ARBA" id="ARBA00004429"/>
    </source>
</evidence>
<evidence type="ECO:0000313" key="13">
    <source>
        <dbReference type="Proteomes" id="UP000001423"/>
    </source>
</evidence>
<dbReference type="InterPro" id="IPR001992">
    <property type="entry name" value="T2SS_GspF/T4SS_PilC_CS"/>
</dbReference>
<dbReference type="GO" id="GO:0005886">
    <property type="term" value="C:plasma membrane"/>
    <property type="evidence" value="ECO:0007669"/>
    <property type="project" value="UniProtKB-SubCell"/>
</dbReference>
<keyword evidence="8 10" id="KW-0472">Membrane</keyword>
<dbReference type="PROSITE" id="PS00874">
    <property type="entry name" value="T2SP_F"/>
    <property type="match status" value="1"/>
</dbReference>
<dbReference type="AlphaFoldDB" id="Q7V9D2"/>
<dbReference type="Proteomes" id="UP000001423">
    <property type="component" value="Chromosome"/>
</dbReference>
<keyword evidence="7 10" id="KW-1133">Transmembrane helix</keyword>
<evidence type="ECO:0000313" key="12">
    <source>
        <dbReference type="EMBL" id="CAE20193.1"/>
    </source>
</evidence>
<dbReference type="Pfam" id="PF00482">
    <property type="entry name" value="T2SSF"/>
    <property type="match status" value="2"/>
</dbReference>
<evidence type="ECO:0000259" key="11">
    <source>
        <dbReference type="Pfam" id="PF00482"/>
    </source>
</evidence>
<dbReference type="PANTHER" id="PTHR30012:SF0">
    <property type="entry name" value="TYPE II SECRETION SYSTEM PROTEIN F-RELATED"/>
    <property type="match status" value="1"/>
</dbReference>
<reference evidence="12 13" key="1">
    <citation type="journal article" date="2003" name="Nature">
        <title>Genome divergence in two Prochlorococcus ecotypes reflects oceanic niche differentiation.</title>
        <authorList>
            <person name="Rocap G."/>
            <person name="Larimer F.W."/>
            <person name="Lamerdin J.E."/>
            <person name="Malfatti S."/>
            <person name="Chain P."/>
            <person name="Ahlgren N.A."/>
            <person name="Arellano A."/>
            <person name="Coleman M."/>
            <person name="Hauser L."/>
            <person name="Hess W.R."/>
            <person name="Johnson Z.I."/>
            <person name="Land M.L."/>
            <person name="Lindell D."/>
            <person name="Post A.F."/>
            <person name="Regala W."/>
            <person name="Shah M."/>
            <person name="Shaw S.L."/>
            <person name="Steglich C."/>
            <person name="Sullivan M.B."/>
            <person name="Ting C.S."/>
            <person name="Tolonen A."/>
            <person name="Webb E.A."/>
            <person name="Zinser E.R."/>
            <person name="Chisholm S.W."/>
        </authorList>
    </citation>
    <scope>NUCLEOTIDE SEQUENCE [LARGE SCALE GENOMIC DNA]</scope>
    <source>
        <strain evidence="13">MIT 9313</strain>
    </source>
</reference>
<comment type="subcellular location">
    <subcellularLocation>
        <location evidence="1">Cell inner membrane</location>
        <topology evidence="1">Multi-pass membrane protein</topology>
    </subcellularLocation>
    <subcellularLocation>
        <location evidence="9">Cell membrane</location>
        <topology evidence="9">Multi-pass membrane protein</topology>
    </subcellularLocation>
</comment>
<evidence type="ECO:0000256" key="7">
    <source>
        <dbReference type="ARBA" id="ARBA00022989"/>
    </source>
</evidence>
<dbReference type="Gene3D" id="1.20.81.30">
    <property type="entry name" value="Type II secretion system (T2SS), domain F"/>
    <property type="match status" value="2"/>
</dbReference>
<dbReference type="PANTHER" id="PTHR30012">
    <property type="entry name" value="GENERAL SECRETION PATHWAY PROTEIN"/>
    <property type="match status" value="1"/>
</dbReference>
<feature type="transmembrane region" description="Helical" evidence="10">
    <location>
        <begin position="191"/>
        <end position="220"/>
    </location>
</feature>
<evidence type="ECO:0000256" key="8">
    <source>
        <dbReference type="ARBA" id="ARBA00023136"/>
    </source>
</evidence>
<evidence type="ECO:0000256" key="9">
    <source>
        <dbReference type="RuleBase" id="RU003923"/>
    </source>
</evidence>
<evidence type="ECO:0000256" key="10">
    <source>
        <dbReference type="SAM" id="Phobius"/>
    </source>
</evidence>
<dbReference type="InterPro" id="IPR003004">
    <property type="entry name" value="GspF/PilC"/>
</dbReference>
<dbReference type="EMBL" id="BX548175">
    <property type="protein sequence ID" value="CAE20193.1"/>
    <property type="molecule type" value="Genomic_DNA"/>
</dbReference>
<evidence type="ECO:0000256" key="3">
    <source>
        <dbReference type="ARBA" id="ARBA00022448"/>
    </source>
</evidence>
<keyword evidence="6 9" id="KW-0812">Transmembrane</keyword>
<feature type="domain" description="Type II secretion system protein GspF" evidence="11">
    <location>
        <begin position="295"/>
        <end position="417"/>
    </location>
</feature>
<dbReference type="FunFam" id="1.20.81.30:FF:000001">
    <property type="entry name" value="Type II secretion system protein F"/>
    <property type="match status" value="2"/>
</dbReference>
<dbReference type="GO" id="GO:0009306">
    <property type="term" value="P:protein secretion"/>
    <property type="evidence" value="ECO:0007669"/>
    <property type="project" value="InterPro"/>
</dbReference>
<protein>
    <submittedName>
        <fullName evidence="12">Pili biogenesis protein</fullName>
    </submittedName>
</protein>
<dbReference type="PRINTS" id="PR00812">
    <property type="entry name" value="BCTERIALGSPF"/>
</dbReference>
<feature type="domain" description="Type II secretion system protein GspF" evidence="11">
    <location>
        <begin position="91"/>
        <end position="214"/>
    </location>
</feature>
<dbReference type="RefSeq" id="WP_011129397.1">
    <property type="nucleotide sequence ID" value="NC_005071.1"/>
</dbReference>
<dbReference type="eggNOG" id="COG1459">
    <property type="taxonomic scope" value="Bacteria"/>
</dbReference>
<feature type="transmembrane region" description="Helical" evidence="10">
    <location>
        <begin position="240"/>
        <end position="260"/>
    </location>
</feature>
<accession>Q7V9D2</accession>
<organism evidence="12 13">
    <name type="scientific">Prochlorococcus marinus (strain MIT 9313)</name>
    <dbReference type="NCBI Taxonomy" id="74547"/>
    <lineage>
        <taxon>Bacteria</taxon>
        <taxon>Bacillati</taxon>
        <taxon>Cyanobacteriota</taxon>
        <taxon>Cyanophyceae</taxon>
        <taxon>Synechococcales</taxon>
        <taxon>Prochlorococcaceae</taxon>
        <taxon>Prochlorococcus</taxon>
    </lineage>
</organism>
<feature type="transmembrane region" description="Helical" evidence="10">
    <location>
        <begin position="398"/>
        <end position="422"/>
    </location>
</feature>
<evidence type="ECO:0000256" key="5">
    <source>
        <dbReference type="ARBA" id="ARBA00022519"/>
    </source>
</evidence>
<evidence type="ECO:0000256" key="6">
    <source>
        <dbReference type="ARBA" id="ARBA00022692"/>
    </source>
</evidence>
<dbReference type="InterPro" id="IPR018076">
    <property type="entry name" value="T2SS_GspF_dom"/>
</dbReference>
<dbReference type="HOGENOM" id="CLU_035032_0_1_3"/>
<name>Q7V9D2_PROMM</name>
<dbReference type="InterPro" id="IPR042094">
    <property type="entry name" value="T2SS_GspF_sf"/>
</dbReference>
<evidence type="ECO:0000256" key="4">
    <source>
        <dbReference type="ARBA" id="ARBA00022475"/>
    </source>
</evidence>
<keyword evidence="3 9" id="KW-0813">Transport</keyword>
<dbReference type="KEGG" id="pmt:PMT_0018"/>
<comment type="similarity">
    <text evidence="2 9">Belongs to the GSP F family.</text>
</comment>
<gene>
    <name evidence="12" type="primary">pilC</name>
    <name evidence="12" type="ordered locus">PMT_0018</name>
</gene>
<keyword evidence="4" id="KW-1003">Cell membrane</keyword>